<feature type="transmembrane region" description="Helical" evidence="2">
    <location>
        <begin position="60"/>
        <end position="78"/>
    </location>
</feature>
<feature type="transmembrane region" description="Helical" evidence="2">
    <location>
        <begin position="31"/>
        <end position="48"/>
    </location>
</feature>
<sequence>MTNYIKCFVFVGSILLPGIVMTTYFGGSPLALAITTVVVLMISNVMSASSPLDGEAVDRVYYMSAMLGAWLFFYAQSVERTEFLGYQNLAGLRAQASSSQDLVDRLTVDVENVTGAAGYIEANPEQTVRAISRAIAGFRSFQIDMTAAELDACLRSSDFDFGLTDFGLDQTTGADSILEEQQREMDRALAEQTCSAARTRVDQERLEFIQAFPIATELDEVEEAALAERGISQSFLRLGGYDLTVEAAIAVLKGEFSMDERINELEVARANLNQDIETVRAKSDELALQIEAEKERSASFAGQVSLFLWPYVLIALLGLKLARAPKKRPPGQP</sequence>
<keyword evidence="1" id="KW-0175">Coiled coil</keyword>
<feature type="transmembrane region" description="Helical" evidence="2">
    <location>
        <begin position="7"/>
        <end position="25"/>
    </location>
</feature>
<keyword evidence="2" id="KW-0472">Membrane</keyword>
<keyword evidence="2" id="KW-1133">Transmembrane helix</keyword>
<evidence type="ECO:0000313" key="4">
    <source>
        <dbReference type="Proteomes" id="UP000609802"/>
    </source>
</evidence>
<dbReference type="EMBL" id="BNCH01000007">
    <property type="protein sequence ID" value="GHF05364.1"/>
    <property type="molecule type" value="Genomic_DNA"/>
</dbReference>
<name>A0ABQ3J8A2_9RHOB</name>
<keyword evidence="4" id="KW-1185">Reference proteome</keyword>
<gene>
    <name evidence="3" type="ORF">GCM10016455_28300</name>
</gene>
<dbReference type="Proteomes" id="UP000609802">
    <property type="component" value="Unassembled WGS sequence"/>
</dbReference>
<organism evidence="3 4">
    <name type="scientific">Aliiroseovarius zhejiangensis</name>
    <dbReference type="NCBI Taxonomy" id="1632025"/>
    <lineage>
        <taxon>Bacteria</taxon>
        <taxon>Pseudomonadati</taxon>
        <taxon>Pseudomonadota</taxon>
        <taxon>Alphaproteobacteria</taxon>
        <taxon>Rhodobacterales</taxon>
        <taxon>Paracoccaceae</taxon>
        <taxon>Aliiroseovarius</taxon>
    </lineage>
</organism>
<proteinExistence type="predicted"/>
<accession>A0ABQ3J8A2</accession>
<evidence type="ECO:0000313" key="3">
    <source>
        <dbReference type="EMBL" id="GHF05364.1"/>
    </source>
</evidence>
<keyword evidence="2" id="KW-0812">Transmembrane</keyword>
<comment type="caution">
    <text evidence="3">The sequence shown here is derived from an EMBL/GenBank/DDBJ whole genome shotgun (WGS) entry which is preliminary data.</text>
</comment>
<evidence type="ECO:0000256" key="1">
    <source>
        <dbReference type="SAM" id="Coils"/>
    </source>
</evidence>
<reference evidence="4" key="1">
    <citation type="journal article" date="2019" name="Int. J. Syst. Evol. Microbiol.">
        <title>The Global Catalogue of Microorganisms (GCM) 10K type strain sequencing project: providing services to taxonomists for standard genome sequencing and annotation.</title>
        <authorList>
            <consortium name="The Broad Institute Genomics Platform"/>
            <consortium name="The Broad Institute Genome Sequencing Center for Infectious Disease"/>
            <person name="Wu L."/>
            <person name="Ma J."/>
        </authorList>
    </citation>
    <scope>NUCLEOTIDE SEQUENCE [LARGE SCALE GENOMIC DNA]</scope>
    <source>
        <strain evidence="4">KCTC 42443</strain>
    </source>
</reference>
<evidence type="ECO:0000256" key="2">
    <source>
        <dbReference type="SAM" id="Phobius"/>
    </source>
</evidence>
<protein>
    <submittedName>
        <fullName evidence="3">Uncharacterized protein</fullName>
    </submittedName>
</protein>
<dbReference type="RefSeq" id="WP_191287199.1">
    <property type="nucleotide sequence ID" value="NZ_BNCH01000007.1"/>
</dbReference>
<feature type="coiled-coil region" evidence="1">
    <location>
        <begin position="262"/>
        <end position="296"/>
    </location>
</feature>